<protein>
    <submittedName>
        <fullName evidence="2">Uncharacterized protein</fullName>
    </submittedName>
</protein>
<feature type="compositionally biased region" description="Basic and acidic residues" evidence="1">
    <location>
        <begin position="111"/>
        <end position="120"/>
    </location>
</feature>
<organism evidence="2 3">
    <name type="scientific">Paracoccus mutanolyticus</name>
    <dbReference type="NCBI Taxonomy" id="1499308"/>
    <lineage>
        <taxon>Bacteria</taxon>
        <taxon>Pseudomonadati</taxon>
        <taxon>Pseudomonadota</taxon>
        <taxon>Alphaproteobacteria</taxon>
        <taxon>Rhodobacterales</taxon>
        <taxon>Paracoccaceae</taxon>
        <taxon>Paracoccus</taxon>
    </lineage>
</organism>
<evidence type="ECO:0000256" key="1">
    <source>
        <dbReference type="SAM" id="MobiDB-lite"/>
    </source>
</evidence>
<reference evidence="2 3" key="1">
    <citation type="submission" date="2018-06" db="EMBL/GenBank/DDBJ databases">
        <title>Complete genome sequence of Paracoccus mutanolyticus strain RSP-02 isolated from cellulosic waste.</title>
        <authorList>
            <person name="Amrutha R.N."/>
            <person name="Shrivastav A."/>
            <person name="Buddana S.K."/>
            <person name="Deshpande U."/>
            <person name="Prakasham R.S."/>
        </authorList>
    </citation>
    <scope>NUCLEOTIDE SEQUENCE [LARGE SCALE GENOMIC DNA]</scope>
    <source>
        <strain evidence="2 3">RSP-02</strain>
    </source>
</reference>
<dbReference type="Proteomes" id="UP000249922">
    <property type="component" value="Chromosome"/>
</dbReference>
<accession>A0ABM6WT26</accession>
<name>A0ABM6WT26_9RHOB</name>
<feature type="region of interest" description="Disordered" evidence="1">
    <location>
        <begin position="46"/>
        <end position="86"/>
    </location>
</feature>
<dbReference type="EMBL" id="CP030239">
    <property type="protein sequence ID" value="AWX93623.1"/>
    <property type="molecule type" value="Genomic_DNA"/>
</dbReference>
<sequence length="120" mass="13004">MHQGFETDVSGFTRRELIGAFDTMPRQLQRAARYVLDHPDAVATGRGCGARCRHRPAGTGWGQPGRGLSGPRRRAPPGPRRTDASRTALMMVRLEGMPNFERSAAPAAPRDAAKPDRGGL</sequence>
<keyword evidence="3" id="KW-1185">Reference proteome</keyword>
<feature type="region of interest" description="Disordered" evidence="1">
    <location>
        <begin position="98"/>
        <end position="120"/>
    </location>
</feature>
<evidence type="ECO:0000313" key="3">
    <source>
        <dbReference type="Proteomes" id="UP000249922"/>
    </source>
</evidence>
<gene>
    <name evidence="2" type="ORF">DPM13_12435</name>
</gene>
<feature type="compositionally biased region" description="Gly residues" evidence="1">
    <location>
        <begin position="59"/>
        <end position="68"/>
    </location>
</feature>
<evidence type="ECO:0000313" key="2">
    <source>
        <dbReference type="EMBL" id="AWX93623.1"/>
    </source>
</evidence>
<proteinExistence type="predicted"/>